<protein>
    <submittedName>
        <fullName evidence="2">Amidohydrolase</fullName>
    </submittedName>
</protein>
<dbReference type="InterPro" id="IPR052358">
    <property type="entry name" value="Aro_Compnd_Degr_Hydrolases"/>
</dbReference>
<gene>
    <name evidence="2" type="ORF">S58_48340</name>
</gene>
<keyword evidence="3" id="KW-1185">Reference proteome</keyword>
<dbReference type="Proteomes" id="UP000011841">
    <property type="component" value="Chromosome"/>
</dbReference>
<evidence type="ECO:0000259" key="1">
    <source>
        <dbReference type="Pfam" id="PF04909"/>
    </source>
</evidence>
<evidence type="ECO:0000313" key="2">
    <source>
        <dbReference type="EMBL" id="BAM90813.1"/>
    </source>
</evidence>
<dbReference type="eggNOG" id="COG3618">
    <property type="taxonomic scope" value="Bacteria"/>
</dbReference>
<evidence type="ECO:0000313" key="3">
    <source>
        <dbReference type="Proteomes" id="UP000011841"/>
    </source>
</evidence>
<dbReference type="InterPro" id="IPR032466">
    <property type="entry name" value="Metal_Hydrolase"/>
</dbReference>
<dbReference type="EMBL" id="AP012603">
    <property type="protein sequence ID" value="BAM90813.1"/>
    <property type="molecule type" value="Genomic_DNA"/>
</dbReference>
<name>M4ZAB7_9BRAD</name>
<dbReference type="InterPro" id="IPR006680">
    <property type="entry name" value="Amidohydro-rel"/>
</dbReference>
<dbReference type="PANTHER" id="PTHR35563">
    <property type="entry name" value="BARREL METAL-DEPENDENT HYDROLASE, PUTATIVE (AFU_ORTHOLOGUE AFUA_1G16240)-RELATED"/>
    <property type="match status" value="1"/>
</dbReference>
<dbReference type="AlphaFoldDB" id="M4ZAB7"/>
<dbReference type="SUPFAM" id="SSF51556">
    <property type="entry name" value="Metallo-dependent hydrolases"/>
    <property type="match status" value="1"/>
</dbReference>
<dbReference type="GO" id="GO:0016787">
    <property type="term" value="F:hydrolase activity"/>
    <property type="evidence" value="ECO:0007669"/>
    <property type="project" value="UniProtKB-KW"/>
</dbReference>
<accession>M4ZAB7</accession>
<dbReference type="STRING" id="1245469.S58_48340"/>
<dbReference type="Pfam" id="PF04909">
    <property type="entry name" value="Amidohydro_2"/>
    <property type="match status" value="1"/>
</dbReference>
<dbReference type="PATRIC" id="fig|1245469.3.peg.4946"/>
<organism evidence="2 3">
    <name type="scientific">Bradyrhizobium oligotrophicum S58</name>
    <dbReference type="NCBI Taxonomy" id="1245469"/>
    <lineage>
        <taxon>Bacteria</taxon>
        <taxon>Pseudomonadati</taxon>
        <taxon>Pseudomonadota</taxon>
        <taxon>Alphaproteobacteria</taxon>
        <taxon>Hyphomicrobiales</taxon>
        <taxon>Nitrobacteraceae</taxon>
        <taxon>Bradyrhizobium</taxon>
    </lineage>
</organism>
<dbReference type="HOGENOM" id="CLU_064039_2_1_5"/>
<reference evidence="2 3" key="1">
    <citation type="journal article" date="2013" name="Appl. Environ. Microbiol.">
        <title>Genome analysis suggests that the soil oligotrophic bacterium Agromonas oligotrophica (Bradyrhizobium oligotrophicum) is a nitrogen-fixing symbiont of Aeschynomene indica.</title>
        <authorList>
            <person name="Okubo T."/>
            <person name="Fukushima S."/>
            <person name="Itakura M."/>
            <person name="Oshima K."/>
            <person name="Longtonglang A."/>
            <person name="Teaumroong N."/>
            <person name="Mitsui H."/>
            <person name="Hattori M."/>
            <person name="Hattori R."/>
            <person name="Hattori T."/>
            <person name="Minamisawa K."/>
        </authorList>
    </citation>
    <scope>NUCLEOTIDE SEQUENCE [LARGE SCALE GENOMIC DNA]</scope>
    <source>
        <strain evidence="2 3">S58</strain>
    </source>
</reference>
<keyword evidence="2" id="KW-0378">Hydrolase</keyword>
<dbReference type="OrthoDB" id="9787654at2"/>
<feature type="domain" description="Amidohydrolase-related" evidence="1">
    <location>
        <begin position="26"/>
        <end position="289"/>
    </location>
</feature>
<dbReference type="PANTHER" id="PTHR35563:SF2">
    <property type="entry name" value="BARREL METAL-DEPENDENT HYDROLASE, PUTATIVE (AFU_ORTHOLOGUE AFUA_1G16240)-RELATED"/>
    <property type="match status" value="1"/>
</dbReference>
<sequence>MTETMSPAMPDVSIPAERGVLLPGACDAHCHIFGPFDRFPLPGDRSFTPPEAPETALRRLHDRLGFHRAVIVHSQGHGRDHRPLLDALAVGRGRYRGVAVLGPDVSAKEVARLDVAGVCGTRFNFLAHLGGAPAPERIQAVLALVRPFDWHVAIHVTGADLIRYADLIAAIEARVVIDHMARPDLSQNLAAGREILCRLLDSGRVWVKLSGADRISLMGAPYRDVVPFARDLAAHAPERVLWGSDWPHVNISGPMPDDAALVDLLTEIAPSDWLRRRILVDNPAKLFGFDTPPR</sequence>
<proteinExistence type="predicted"/>
<dbReference type="KEGG" id="aol:S58_48340"/>
<dbReference type="Gene3D" id="3.20.20.140">
    <property type="entry name" value="Metal-dependent hydrolases"/>
    <property type="match status" value="1"/>
</dbReference>